<evidence type="ECO:0000256" key="1">
    <source>
        <dbReference type="SAM" id="MobiDB-lite"/>
    </source>
</evidence>
<keyword evidence="3" id="KW-1185">Reference proteome</keyword>
<dbReference type="AlphaFoldDB" id="A0A6G7YF08"/>
<accession>A0A6G7YF08</accession>
<feature type="region of interest" description="Disordered" evidence="1">
    <location>
        <begin position="33"/>
        <end position="52"/>
    </location>
</feature>
<dbReference type="KEGG" id="npi:G7071_06940"/>
<proteinExistence type="predicted"/>
<dbReference type="EMBL" id="CP049866">
    <property type="protein sequence ID" value="QIK75197.1"/>
    <property type="molecule type" value="Genomic_DNA"/>
</dbReference>
<dbReference type="Proteomes" id="UP000502035">
    <property type="component" value="Chromosome"/>
</dbReference>
<name>A0A6G7YF08_9ACTN</name>
<evidence type="ECO:0000313" key="3">
    <source>
        <dbReference type="Proteomes" id="UP000502035"/>
    </source>
</evidence>
<feature type="region of interest" description="Disordered" evidence="1">
    <location>
        <begin position="1"/>
        <end position="20"/>
    </location>
</feature>
<gene>
    <name evidence="2" type="ORF">G7071_06940</name>
</gene>
<reference evidence="2 3" key="1">
    <citation type="submission" date="2020-03" db="EMBL/GenBank/DDBJ databases">
        <title>Nocardioides sp. nov., isolated from fish.</title>
        <authorList>
            <person name="Hyun D.-W."/>
            <person name="Bae J.-W."/>
        </authorList>
    </citation>
    <scope>NUCLEOTIDE SEQUENCE [LARGE SCALE GENOMIC DNA]</scope>
    <source>
        <strain evidence="2 3">HDW12A</strain>
    </source>
</reference>
<sequence>MSTTEYGAGAPPARGAGPREGLRLGLVWPVPVDRSGCEGPTPDAARGPNWRRSSRGLYVPAGVDGSLVSQRVVEAAALLRGWGGVTGWAGLSWLGAVWCAGLDGDGVTPSPVPLAVDRNHPMTEQPGFHVSNAHVPPSHQLRVDGVRVTTAVRSVSFEMRRSMSVVAALKWFAMAAYNDLVSISELAAFTERWLVAKTGVDKVRTAIPLLTENAWSPMEPEMFYLWVARGRKPAPLFNTPVFDRSGRHIATPGLLDPMSGVCGEYQGDVHLTRSQRSRDVRREGAVRRVGLEQVTMLAADRFAPDPFLQRLDDAYARAGRIPAEERLWTIEQPSWWVDTSTVERRRALTATQRDVALGWQRRAAA</sequence>
<evidence type="ECO:0000313" key="2">
    <source>
        <dbReference type="EMBL" id="QIK75197.1"/>
    </source>
</evidence>
<feature type="compositionally biased region" description="Low complexity" evidence="1">
    <location>
        <begin position="7"/>
        <end position="16"/>
    </location>
</feature>
<protein>
    <submittedName>
        <fullName evidence="2">Uncharacterized protein</fullName>
    </submittedName>
</protein>
<organism evidence="2 3">
    <name type="scientific">Nocardioides piscis</name>
    <dbReference type="NCBI Taxonomy" id="2714938"/>
    <lineage>
        <taxon>Bacteria</taxon>
        <taxon>Bacillati</taxon>
        <taxon>Actinomycetota</taxon>
        <taxon>Actinomycetes</taxon>
        <taxon>Propionibacteriales</taxon>
        <taxon>Nocardioidaceae</taxon>
        <taxon>Nocardioides</taxon>
    </lineage>
</organism>
<dbReference type="RefSeq" id="WP_166316597.1">
    <property type="nucleotide sequence ID" value="NZ_CP049866.1"/>
</dbReference>